<dbReference type="FunFam" id="1.10.238.20:FF:000001">
    <property type="entry name" value="General odorant-binding protein lush"/>
    <property type="match status" value="1"/>
</dbReference>
<dbReference type="SMART" id="SM00708">
    <property type="entry name" value="PhBP"/>
    <property type="match status" value="1"/>
</dbReference>
<dbReference type="GO" id="GO:0007608">
    <property type="term" value="P:sensory perception of smell"/>
    <property type="evidence" value="ECO:0007669"/>
    <property type="project" value="TreeGrafter"/>
</dbReference>
<proteinExistence type="inferred from homology"/>
<dbReference type="Gene3D" id="1.10.238.20">
    <property type="entry name" value="Pheromone/general odorant binding protein domain"/>
    <property type="match status" value="1"/>
</dbReference>
<evidence type="ECO:0000256" key="3">
    <source>
        <dbReference type="ARBA" id="ARBA00022525"/>
    </source>
</evidence>
<dbReference type="PANTHER" id="PTHR11857">
    <property type="entry name" value="ODORANT BINDING PROTEIN-RELATED"/>
    <property type="match status" value="1"/>
</dbReference>
<reference evidence="7" key="1">
    <citation type="submission" date="2022-03" db="EMBL/GenBank/DDBJ databases">
        <authorList>
            <person name="Sayadi A."/>
        </authorList>
    </citation>
    <scope>NUCLEOTIDE SEQUENCE</scope>
</reference>
<sequence length="200" mass="22449">MDGKRLCMHGQIIQEVEHHTVDSSLAWKWLTHANLKIETEALVTACQEQAIATNYMKAEIMKSGNDLKCRLCRTCNETIHHSALMEQHEEKVKKLSEECISESGVTKEAVEKAWNGEFDEGDDKLKEHMFCFAKKMGSMSEEGKINEEAVKKVLSELVKDEGEVSAIMDKCVAEKDSPKDTAFEMSKCIHLSILRAGADA</sequence>
<comment type="similarity">
    <text evidence="2">Belongs to the PBP/GOBP family.</text>
</comment>
<evidence type="ECO:0000313" key="7">
    <source>
        <dbReference type="EMBL" id="CAH1974548.1"/>
    </source>
</evidence>
<evidence type="ECO:0000256" key="1">
    <source>
        <dbReference type="ARBA" id="ARBA00004613"/>
    </source>
</evidence>
<name>A0A9P0P9R4_ACAOB</name>
<comment type="caution">
    <text evidence="7">The sequence shown here is derived from an EMBL/GenBank/DDBJ whole genome shotgun (WGS) entry which is preliminary data.</text>
</comment>
<evidence type="ECO:0000256" key="5">
    <source>
        <dbReference type="ARBA" id="ARBA00023180"/>
    </source>
</evidence>
<dbReference type="InterPro" id="IPR006170">
    <property type="entry name" value="PBP/GOBP"/>
</dbReference>
<organism evidence="7 8">
    <name type="scientific">Acanthoscelides obtectus</name>
    <name type="common">Bean weevil</name>
    <name type="synonym">Bruchus obtectus</name>
    <dbReference type="NCBI Taxonomy" id="200917"/>
    <lineage>
        <taxon>Eukaryota</taxon>
        <taxon>Metazoa</taxon>
        <taxon>Ecdysozoa</taxon>
        <taxon>Arthropoda</taxon>
        <taxon>Hexapoda</taxon>
        <taxon>Insecta</taxon>
        <taxon>Pterygota</taxon>
        <taxon>Neoptera</taxon>
        <taxon>Endopterygota</taxon>
        <taxon>Coleoptera</taxon>
        <taxon>Polyphaga</taxon>
        <taxon>Cucujiformia</taxon>
        <taxon>Chrysomeloidea</taxon>
        <taxon>Chrysomelidae</taxon>
        <taxon>Bruchinae</taxon>
        <taxon>Bruchini</taxon>
        <taxon>Acanthoscelides</taxon>
    </lineage>
</organism>
<dbReference type="OrthoDB" id="6779938at2759"/>
<comment type="subcellular location">
    <subcellularLocation>
        <location evidence="1">Secreted</location>
    </subcellularLocation>
</comment>
<keyword evidence="4" id="KW-0732">Signal</keyword>
<evidence type="ECO:0000313" key="8">
    <source>
        <dbReference type="Proteomes" id="UP001152888"/>
    </source>
</evidence>
<dbReference type="InterPro" id="IPR036728">
    <property type="entry name" value="PBP_GOBP_sf"/>
</dbReference>
<keyword evidence="8" id="KW-1185">Reference proteome</keyword>
<dbReference type="Proteomes" id="UP001152888">
    <property type="component" value="Unassembled WGS sequence"/>
</dbReference>
<accession>A0A9P0P9R4</accession>
<dbReference type="GO" id="GO:0005615">
    <property type="term" value="C:extracellular space"/>
    <property type="evidence" value="ECO:0007669"/>
    <property type="project" value="TreeGrafter"/>
</dbReference>
<keyword evidence="3" id="KW-0964">Secreted</keyword>
<protein>
    <submittedName>
        <fullName evidence="7">Uncharacterized protein</fullName>
    </submittedName>
</protein>
<gene>
    <name evidence="7" type="ORF">ACAOBT_LOCUS11172</name>
</gene>
<dbReference type="PANTHER" id="PTHR11857:SF43">
    <property type="entry name" value="GEO07291P1-RELATED"/>
    <property type="match status" value="1"/>
</dbReference>
<evidence type="ECO:0000256" key="2">
    <source>
        <dbReference type="ARBA" id="ARBA00008098"/>
    </source>
</evidence>
<dbReference type="Pfam" id="PF01395">
    <property type="entry name" value="PBP_GOBP"/>
    <property type="match status" value="1"/>
</dbReference>
<dbReference type="EMBL" id="CAKOFQ010006827">
    <property type="protein sequence ID" value="CAH1974548.1"/>
    <property type="molecule type" value="Genomic_DNA"/>
</dbReference>
<evidence type="ECO:0000256" key="6">
    <source>
        <dbReference type="ARBA" id="ARBA00056866"/>
    </source>
</evidence>
<keyword evidence="5" id="KW-0325">Glycoprotein</keyword>
<dbReference type="CDD" id="cd23992">
    <property type="entry name" value="PBP_GOBP"/>
    <property type="match status" value="1"/>
</dbReference>
<dbReference type="SUPFAM" id="SSF47565">
    <property type="entry name" value="Insect pheromone/odorant-binding proteins"/>
    <property type="match status" value="1"/>
</dbReference>
<dbReference type="GO" id="GO:0005549">
    <property type="term" value="F:odorant binding"/>
    <property type="evidence" value="ECO:0007669"/>
    <property type="project" value="InterPro"/>
</dbReference>
<evidence type="ECO:0000256" key="4">
    <source>
        <dbReference type="ARBA" id="ARBA00022729"/>
    </source>
</evidence>
<comment type="function">
    <text evidence="6">May be a carrier protein for lipids.</text>
</comment>
<dbReference type="AlphaFoldDB" id="A0A9P0P9R4"/>